<sequence>MARRKKAFSGQTSDVDLRLMRVFKTVIECGGLSAAQAELGVSRSTISIQLSDLETRLGVRLCHRGRSGFSLTQQGQQVLTYIDRLLTAVDDFGANVSSVNDRMVGKIEIGMIDYTVSDDNNPLMSAIKHYREKEPGVTISLMTGTPNEIERGVIDGTLHVGIVPDYHRLPGLRYNYLYHEPIGLFCGGEHPLALEIAAGTELTAEEVYEHKLVFRGYYESDALRGIKERFPVGCTVYQTEAVLAFVQAGVYLGFFPVHCVDAMRGTIYEVLPEVFGYTSPICAISRSDRRQSVILQDFLGLLCSKN</sequence>
<dbReference type="Pfam" id="PF03466">
    <property type="entry name" value="LysR_substrate"/>
    <property type="match status" value="1"/>
</dbReference>
<evidence type="ECO:0000256" key="2">
    <source>
        <dbReference type="ARBA" id="ARBA00023015"/>
    </source>
</evidence>
<dbReference type="GO" id="GO:0000976">
    <property type="term" value="F:transcription cis-regulatory region binding"/>
    <property type="evidence" value="ECO:0007669"/>
    <property type="project" value="TreeGrafter"/>
</dbReference>
<dbReference type="InterPro" id="IPR036390">
    <property type="entry name" value="WH_DNA-bd_sf"/>
</dbReference>
<reference evidence="6 7" key="1">
    <citation type="submission" date="2019-06" db="EMBL/GenBank/DDBJ databases">
        <title>Whole genome sequence for Rhodospirillaceae sp. R148.</title>
        <authorList>
            <person name="Wang G."/>
        </authorList>
    </citation>
    <scope>NUCLEOTIDE SEQUENCE [LARGE SCALE GENOMIC DNA]</scope>
    <source>
        <strain evidence="6 7">R148</strain>
    </source>
</reference>
<dbReference type="GO" id="GO:0003700">
    <property type="term" value="F:DNA-binding transcription factor activity"/>
    <property type="evidence" value="ECO:0007669"/>
    <property type="project" value="InterPro"/>
</dbReference>
<comment type="similarity">
    <text evidence="1">Belongs to the LysR transcriptional regulatory family.</text>
</comment>
<dbReference type="PANTHER" id="PTHR30126">
    <property type="entry name" value="HTH-TYPE TRANSCRIPTIONAL REGULATOR"/>
    <property type="match status" value="1"/>
</dbReference>
<evidence type="ECO:0000313" key="6">
    <source>
        <dbReference type="EMBL" id="TQV78397.1"/>
    </source>
</evidence>
<dbReference type="EMBL" id="VHSH01000006">
    <property type="protein sequence ID" value="TQV78397.1"/>
    <property type="molecule type" value="Genomic_DNA"/>
</dbReference>
<dbReference type="Pfam" id="PF00126">
    <property type="entry name" value="HTH_1"/>
    <property type="match status" value="1"/>
</dbReference>
<evidence type="ECO:0000259" key="5">
    <source>
        <dbReference type="PROSITE" id="PS50931"/>
    </source>
</evidence>
<keyword evidence="7" id="KW-1185">Reference proteome</keyword>
<comment type="caution">
    <text evidence="6">The sequence shown here is derived from an EMBL/GenBank/DDBJ whole genome shotgun (WGS) entry which is preliminary data.</text>
</comment>
<evidence type="ECO:0000313" key="7">
    <source>
        <dbReference type="Proteomes" id="UP000315252"/>
    </source>
</evidence>
<gene>
    <name evidence="6" type="ORF">FKG95_17680</name>
</gene>
<dbReference type="Gene3D" id="3.40.190.290">
    <property type="match status" value="1"/>
</dbReference>
<keyword evidence="2" id="KW-0805">Transcription regulation</keyword>
<dbReference type="Gene3D" id="1.10.10.10">
    <property type="entry name" value="Winged helix-like DNA-binding domain superfamily/Winged helix DNA-binding domain"/>
    <property type="match status" value="1"/>
</dbReference>
<keyword evidence="4" id="KW-0804">Transcription</keyword>
<dbReference type="InterPro" id="IPR000847">
    <property type="entry name" value="LysR_HTH_N"/>
</dbReference>
<dbReference type="AlphaFoldDB" id="A0A545TMC6"/>
<dbReference type="CDD" id="cd05466">
    <property type="entry name" value="PBP2_LTTR_substrate"/>
    <property type="match status" value="1"/>
</dbReference>
<accession>A0A545TMC6</accession>
<name>A0A545TMC6_9PROT</name>
<dbReference type="PANTHER" id="PTHR30126:SF98">
    <property type="entry name" value="HTH-TYPE TRANSCRIPTIONAL ACTIVATOR BAUR"/>
    <property type="match status" value="1"/>
</dbReference>
<dbReference type="RefSeq" id="WP_142897731.1">
    <property type="nucleotide sequence ID" value="NZ_ML660057.1"/>
</dbReference>
<dbReference type="InterPro" id="IPR036388">
    <property type="entry name" value="WH-like_DNA-bd_sf"/>
</dbReference>
<evidence type="ECO:0000256" key="4">
    <source>
        <dbReference type="ARBA" id="ARBA00023163"/>
    </source>
</evidence>
<feature type="domain" description="HTH lysR-type" evidence="5">
    <location>
        <begin position="15"/>
        <end position="72"/>
    </location>
</feature>
<evidence type="ECO:0000256" key="3">
    <source>
        <dbReference type="ARBA" id="ARBA00023125"/>
    </source>
</evidence>
<dbReference type="Proteomes" id="UP000315252">
    <property type="component" value="Unassembled WGS sequence"/>
</dbReference>
<dbReference type="OrthoDB" id="7506954at2"/>
<protein>
    <submittedName>
        <fullName evidence="6">LysR family transcriptional regulator</fullName>
    </submittedName>
</protein>
<proteinExistence type="inferred from homology"/>
<dbReference type="SUPFAM" id="SSF46785">
    <property type="entry name" value="Winged helix' DNA-binding domain"/>
    <property type="match status" value="1"/>
</dbReference>
<evidence type="ECO:0000256" key="1">
    <source>
        <dbReference type="ARBA" id="ARBA00009437"/>
    </source>
</evidence>
<dbReference type="PROSITE" id="PS50931">
    <property type="entry name" value="HTH_LYSR"/>
    <property type="match status" value="1"/>
</dbReference>
<dbReference type="SUPFAM" id="SSF53850">
    <property type="entry name" value="Periplasmic binding protein-like II"/>
    <property type="match status" value="1"/>
</dbReference>
<organism evidence="6 7">
    <name type="scientific">Denitrobaculum tricleocarpae</name>
    <dbReference type="NCBI Taxonomy" id="2591009"/>
    <lineage>
        <taxon>Bacteria</taxon>
        <taxon>Pseudomonadati</taxon>
        <taxon>Pseudomonadota</taxon>
        <taxon>Alphaproteobacteria</taxon>
        <taxon>Rhodospirillales</taxon>
        <taxon>Rhodospirillaceae</taxon>
        <taxon>Denitrobaculum</taxon>
    </lineage>
</organism>
<keyword evidence="3" id="KW-0238">DNA-binding</keyword>
<dbReference type="InterPro" id="IPR005119">
    <property type="entry name" value="LysR_subst-bd"/>
</dbReference>